<reference evidence="1 2" key="1">
    <citation type="submission" date="2014-04" db="EMBL/GenBank/DDBJ databases">
        <title>Evolutionary Origins and Diversification of the Mycorrhizal Mutualists.</title>
        <authorList>
            <consortium name="DOE Joint Genome Institute"/>
            <consortium name="Mycorrhizal Genomics Consortium"/>
            <person name="Kohler A."/>
            <person name="Kuo A."/>
            <person name="Nagy L.G."/>
            <person name="Floudas D."/>
            <person name="Copeland A."/>
            <person name="Barry K.W."/>
            <person name="Cichocki N."/>
            <person name="Veneault-Fourrey C."/>
            <person name="LaButti K."/>
            <person name="Lindquist E.A."/>
            <person name="Lipzen A."/>
            <person name="Lundell T."/>
            <person name="Morin E."/>
            <person name="Murat C."/>
            <person name="Riley R."/>
            <person name="Ohm R."/>
            <person name="Sun H."/>
            <person name="Tunlid A."/>
            <person name="Henrissat B."/>
            <person name="Grigoriev I.V."/>
            <person name="Hibbett D.S."/>
            <person name="Martin F."/>
        </authorList>
    </citation>
    <scope>NUCLEOTIDE SEQUENCE [LARGE SCALE GENOMIC DNA]</scope>
    <source>
        <strain evidence="1 2">Koide BX008</strain>
    </source>
</reference>
<accession>A0A0C2RYA6</accession>
<dbReference type="Proteomes" id="UP000054549">
    <property type="component" value="Unassembled WGS sequence"/>
</dbReference>
<dbReference type="HOGENOM" id="CLU_2605532_0_0_1"/>
<organism evidence="1 2">
    <name type="scientific">Amanita muscaria (strain Koide BX008)</name>
    <dbReference type="NCBI Taxonomy" id="946122"/>
    <lineage>
        <taxon>Eukaryota</taxon>
        <taxon>Fungi</taxon>
        <taxon>Dikarya</taxon>
        <taxon>Basidiomycota</taxon>
        <taxon>Agaricomycotina</taxon>
        <taxon>Agaricomycetes</taxon>
        <taxon>Agaricomycetidae</taxon>
        <taxon>Agaricales</taxon>
        <taxon>Pluteineae</taxon>
        <taxon>Amanitaceae</taxon>
        <taxon>Amanita</taxon>
    </lineage>
</organism>
<proteinExistence type="predicted"/>
<sequence length="79" mass="8565">MMHLLTKGFIPSLASLSEDGTGRVNFSNFDVVTWGGYCEIARDIRSSVTGTSARFRLVVPANVLDWSGGNLAARRALFS</sequence>
<gene>
    <name evidence="1" type="ORF">M378DRAFT_173709</name>
</gene>
<dbReference type="EMBL" id="KN818532">
    <property type="protein sequence ID" value="KIL55320.1"/>
    <property type="molecule type" value="Genomic_DNA"/>
</dbReference>
<evidence type="ECO:0000313" key="1">
    <source>
        <dbReference type="EMBL" id="KIL55320.1"/>
    </source>
</evidence>
<name>A0A0C2RYA6_AMAMK</name>
<protein>
    <submittedName>
        <fullName evidence="1">Uncharacterized protein</fullName>
    </submittedName>
</protein>
<dbReference type="InParanoid" id="A0A0C2RYA6"/>
<evidence type="ECO:0000313" key="2">
    <source>
        <dbReference type="Proteomes" id="UP000054549"/>
    </source>
</evidence>
<keyword evidence="2" id="KW-1185">Reference proteome</keyword>
<dbReference type="AlphaFoldDB" id="A0A0C2RYA6"/>